<evidence type="ECO:0000256" key="3">
    <source>
        <dbReference type="ARBA" id="ARBA00022490"/>
    </source>
</evidence>
<protein>
    <recommendedName>
        <fullName evidence="9">Eukaryotic peptide chain release factor subunit 1</fullName>
    </recommendedName>
</protein>
<dbReference type="PANTHER" id="PTHR10113">
    <property type="entry name" value="PEPTIDE CHAIN RELEASE FACTOR SUBUNIT 1"/>
    <property type="match status" value="1"/>
</dbReference>
<organism evidence="7 8">
    <name type="scientific">Pinctada imbricata</name>
    <name type="common">Atlantic pearl-oyster</name>
    <name type="synonym">Pinctada martensii</name>
    <dbReference type="NCBI Taxonomy" id="66713"/>
    <lineage>
        <taxon>Eukaryota</taxon>
        <taxon>Metazoa</taxon>
        <taxon>Spiralia</taxon>
        <taxon>Lophotrochozoa</taxon>
        <taxon>Mollusca</taxon>
        <taxon>Bivalvia</taxon>
        <taxon>Autobranchia</taxon>
        <taxon>Pteriomorphia</taxon>
        <taxon>Pterioida</taxon>
        <taxon>Pterioidea</taxon>
        <taxon>Pteriidae</taxon>
        <taxon>Pinctada</taxon>
    </lineage>
</organism>
<evidence type="ECO:0000313" key="8">
    <source>
        <dbReference type="Proteomes" id="UP001186944"/>
    </source>
</evidence>
<evidence type="ECO:0000313" key="7">
    <source>
        <dbReference type="EMBL" id="KAK3096160.1"/>
    </source>
</evidence>
<dbReference type="Gene3D" id="3.30.420.60">
    <property type="entry name" value="eRF1 domain 2"/>
    <property type="match status" value="1"/>
</dbReference>
<evidence type="ECO:0000259" key="5">
    <source>
        <dbReference type="Pfam" id="PF03464"/>
    </source>
</evidence>
<evidence type="ECO:0000256" key="4">
    <source>
        <dbReference type="ARBA" id="ARBA00022917"/>
    </source>
</evidence>
<sequence length="277" mass="30871">MDGKGALFATLTGNSKEILHKFSVVLPPKHGRGGQSAPRFGRIRMQKRQHFVLKVAEEATKLFISGDKPNIAGLVLAGSADLKNELAEANVFDARLRPMIIKTVDIAYGGESGLNEAIVLSADVLGNLKFIQEKKMLERYFEEIAQDTGRFCYGIQDTMQALEMGAVDRLMVWEELDVTRYTMKNNTTDVTTTLFLKSGQEKDQTFFIDKQTGTDLEIMDEILLTDWLVENYTSYGASLDIITNKTAEGNQFVRGFGGIGGMLLETRMISDTHRKIV</sequence>
<evidence type="ECO:0000256" key="1">
    <source>
        <dbReference type="ARBA" id="ARBA00004496"/>
    </source>
</evidence>
<comment type="similarity">
    <text evidence="2">Belongs to the eukaryotic release factor 1 family.</text>
</comment>
<dbReference type="Gene3D" id="3.30.1330.30">
    <property type="match status" value="1"/>
</dbReference>
<gene>
    <name evidence="7" type="ORF">FSP39_023882</name>
</gene>
<dbReference type="EMBL" id="VSWD01000008">
    <property type="protein sequence ID" value="KAK3096160.1"/>
    <property type="molecule type" value="Genomic_DNA"/>
</dbReference>
<keyword evidence="8" id="KW-1185">Reference proteome</keyword>
<comment type="subcellular location">
    <subcellularLocation>
        <location evidence="1">Cytoplasm</location>
    </subcellularLocation>
</comment>
<dbReference type="Pfam" id="PF03465">
    <property type="entry name" value="eRF1_3"/>
    <property type="match status" value="1"/>
</dbReference>
<dbReference type="NCBIfam" id="TIGR03676">
    <property type="entry name" value="aRF1_eRF1"/>
    <property type="match status" value="1"/>
</dbReference>
<dbReference type="Proteomes" id="UP001186944">
    <property type="component" value="Unassembled WGS sequence"/>
</dbReference>
<dbReference type="AlphaFoldDB" id="A0AA88Y1I4"/>
<comment type="caution">
    <text evidence="7">The sequence shown here is derived from an EMBL/GenBank/DDBJ whole genome shotgun (WGS) entry which is preliminary data.</text>
</comment>
<dbReference type="GO" id="GO:0005737">
    <property type="term" value="C:cytoplasm"/>
    <property type="evidence" value="ECO:0007669"/>
    <property type="project" value="UniProtKB-SubCell"/>
</dbReference>
<reference evidence="7" key="1">
    <citation type="submission" date="2019-08" db="EMBL/GenBank/DDBJ databases">
        <title>The improved chromosome-level genome for the pearl oyster Pinctada fucata martensii using PacBio sequencing and Hi-C.</title>
        <authorList>
            <person name="Zheng Z."/>
        </authorList>
    </citation>
    <scope>NUCLEOTIDE SEQUENCE</scope>
    <source>
        <strain evidence="7">ZZ-2019</strain>
        <tissue evidence="7">Adductor muscle</tissue>
    </source>
</reference>
<feature type="domain" description="eRF1" evidence="6">
    <location>
        <begin position="130"/>
        <end position="263"/>
    </location>
</feature>
<dbReference type="SUPFAM" id="SSF53137">
    <property type="entry name" value="Translational machinery components"/>
    <property type="match status" value="1"/>
</dbReference>
<dbReference type="InterPro" id="IPR042226">
    <property type="entry name" value="eFR1_2_sf"/>
</dbReference>
<evidence type="ECO:0000259" key="6">
    <source>
        <dbReference type="Pfam" id="PF03465"/>
    </source>
</evidence>
<dbReference type="SUPFAM" id="SSF55315">
    <property type="entry name" value="L30e-like"/>
    <property type="match status" value="1"/>
</dbReference>
<dbReference type="Pfam" id="PF03464">
    <property type="entry name" value="eRF1_2"/>
    <property type="match status" value="1"/>
</dbReference>
<proteinExistence type="inferred from homology"/>
<dbReference type="InterPro" id="IPR029064">
    <property type="entry name" value="Ribosomal_eL30-like_sf"/>
</dbReference>
<feature type="domain" description="eRF1" evidence="5">
    <location>
        <begin position="1"/>
        <end position="125"/>
    </location>
</feature>
<accession>A0AA88Y1I4</accession>
<evidence type="ECO:0000256" key="2">
    <source>
        <dbReference type="ARBA" id="ARBA00005326"/>
    </source>
</evidence>
<dbReference type="FunFam" id="3.30.1330.30:FF:000006">
    <property type="entry name" value="Peptide chain release factor subunit 1"/>
    <property type="match status" value="1"/>
</dbReference>
<evidence type="ECO:0008006" key="9">
    <source>
        <dbReference type="Google" id="ProtNLM"/>
    </source>
</evidence>
<name>A0AA88Y1I4_PINIB</name>
<dbReference type="InterPro" id="IPR004403">
    <property type="entry name" value="Peptide_chain-rel_eRF1/aRF1"/>
</dbReference>
<keyword evidence="4" id="KW-0648">Protein biosynthesis</keyword>
<dbReference type="InterPro" id="IPR005141">
    <property type="entry name" value="eRF1_2"/>
</dbReference>
<dbReference type="GO" id="GO:0003747">
    <property type="term" value="F:translation release factor activity"/>
    <property type="evidence" value="ECO:0007669"/>
    <property type="project" value="InterPro"/>
</dbReference>
<dbReference type="InterPro" id="IPR005142">
    <property type="entry name" value="eRF1_3"/>
</dbReference>
<keyword evidence="3" id="KW-0963">Cytoplasm</keyword>